<keyword evidence="5" id="KW-0677">Repeat</keyword>
<organism evidence="8 9">
    <name type="scientific">Tripterygium wilfordii</name>
    <name type="common">Thunder God vine</name>
    <dbReference type="NCBI Taxonomy" id="458696"/>
    <lineage>
        <taxon>Eukaryota</taxon>
        <taxon>Viridiplantae</taxon>
        <taxon>Streptophyta</taxon>
        <taxon>Embryophyta</taxon>
        <taxon>Tracheophyta</taxon>
        <taxon>Spermatophyta</taxon>
        <taxon>Magnoliopsida</taxon>
        <taxon>eudicotyledons</taxon>
        <taxon>Gunneridae</taxon>
        <taxon>Pentapetalae</taxon>
        <taxon>rosids</taxon>
        <taxon>fabids</taxon>
        <taxon>Celastrales</taxon>
        <taxon>Celastraceae</taxon>
        <taxon>Tripterygium</taxon>
    </lineage>
</organism>
<dbReference type="InterPro" id="IPR016024">
    <property type="entry name" value="ARM-type_fold"/>
</dbReference>
<evidence type="ECO:0000256" key="4">
    <source>
        <dbReference type="ARBA" id="ARBA00022679"/>
    </source>
</evidence>
<comment type="catalytic activity">
    <reaction evidence="1">
        <text>S-ubiquitinyl-[E2 ubiquitin-conjugating enzyme]-L-cysteine + [acceptor protein]-L-lysine = [E2 ubiquitin-conjugating enzyme]-L-cysteine + N(6)-ubiquitinyl-[acceptor protein]-L-lysine.</text>
        <dbReference type="EC" id="2.3.2.27"/>
    </reaction>
</comment>
<dbReference type="Pfam" id="PF25598">
    <property type="entry name" value="ARM_PUB"/>
    <property type="match status" value="1"/>
</dbReference>
<evidence type="ECO:0000256" key="2">
    <source>
        <dbReference type="ARBA" id="ARBA00004906"/>
    </source>
</evidence>
<evidence type="ECO:0000256" key="3">
    <source>
        <dbReference type="ARBA" id="ARBA00012483"/>
    </source>
</evidence>
<feature type="domain" description="U-box" evidence="7">
    <location>
        <begin position="269"/>
        <end position="343"/>
    </location>
</feature>
<dbReference type="CDD" id="cd16664">
    <property type="entry name" value="RING-Ubox_PUB"/>
    <property type="match status" value="1"/>
</dbReference>
<evidence type="ECO:0000256" key="6">
    <source>
        <dbReference type="ARBA" id="ARBA00022786"/>
    </source>
</evidence>
<dbReference type="Proteomes" id="UP000593562">
    <property type="component" value="Unassembled WGS sequence"/>
</dbReference>
<dbReference type="EMBL" id="JAAARO010000013">
    <property type="protein sequence ID" value="KAF5738153.1"/>
    <property type="molecule type" value="Genomic_DNA"/>
</dbReference>
<name>A0A7J7CVR0_TRIWF</name>
<dbReference type="OrthoDB" id="10064100at2759"/>
<accession>A0A7J7CVR0</accession>
<dbReference type="FunFam" id="3.30.40.10:FF:000442">
    <property type="entry name" value="RING-type E3 ubiquitin transferase"/>
    <property type="match status" value="1"/>
</dbReference>
<dbReference type="InterPro" id="IPR011989">
    <property type="entry name" value="ARM-like"/>
</dbReference>
<dbReference type="InParanoid" id="A0A7J7CVR0"/>
<comment type="caution">
    <text evidence="8">The sequence shown here is derived from an EMBL/GenBank/DDBJ whole genome shotgun (WGS) entry which is preliminary data.</text>
</comment>
<proteinExistence type="predicted"/>
<keyword evidence="4" id="KW-0808">Transferase</keyword>
<dbReference type="InterPro" id="IPR003613">
    <property type="entry name" value="Ubox_domain"/>
</dbReference>
<dbReference type="InterPro" id="IPR045210">
    <property type="entry name" value="RING-Ubox_PUB"/>
</dbReference>
<evidence type="ECO:0000259" key="7">
    <source>
        <dbReference type="PROSITE" id="PS51698"/>
    </source>
</evidence>
<dbReference type="InterPro" id="IPR000225">
    <property type="entry name" value="Armadillo"/>
</dbReference>
<gene>
    <name evidence="8" type="ORF">HS088_TW13G01048</name>
</gene>
<dbReference type="SMART" id="SM00504">
    <property type="entry name" value="Ubox"/>
    <property type="match status" value="1"/>
</dbReference>
<evidence type="ECO:0000313" key="8">
    <source>
        <dbReference type="EMBL" id="KAF5738153.1"/>
    </source>
</evidence>
<keyword evidence="6" id="KW-0833">Ubl conjugation pathway</keyword>
<reference evidence="8 9" key="1">
    <citation type="journal article" date="2020" name="Nat. Commun.">
        <title>Genome of Tripterygium wilfordii and identification of cytochrome P450 involved in triptolide biosynthesis.</title>
        <authorList>
            <person name="Tu L."/>
            <person name="Su P."/>
            <person name="Zhang Z."/>
            <person name="Gao L."/>
            <person name="Wang J."/>
            <person name="Hu T."/>
            <person name="Zhou J."/>
            <person name="Zhang Y."/>
            <person name="Zhao Y."/>
            <person name="Liu Y."/>
            <person name="Song Y."/>
            <person name="Tong Y."/>
            <person name="Lu Y."/>
            <person name="Yang J."/>
            <person name="Xu C."/>
            <person name="Jia M."/>
            <person name="Peters R.J."/>
            <person name="Huang L."/>
            <person name="Gao W."/>
        </authorList>
    </citation>
    <scope>NUCLEOTIDE SEQUENCE [LARGE SCALE GENOMIC DNA]</scope>
    <source>
        <strain evidence="9">cv. XIE 37</strain>
        <tissue evidence="8">Leaf</tissue>
    </source>
</reference>
<evidence type="ECO:0000256" key="5">
    <source>
        <dbReference type="ARBA" id="ARBA00022737"/>
    </source>
</evidence>
<dbReference type="Gene3D" id="1.25.10.10">
    <property type="entry name" value="Leucine-rich Repeat Variant"/>
    <property type="match status" value="1"/>
</dbReference>
<dbReference type="PANTHER" id="PTHR23315:SF240">
    <property type="entry name" value="U-BOX DOMAIN-CONTAINING PROTEIN 5"/>
    <property type="match status" value="1"/>
</dbReference>
<keyword evidence="9" id="KW-1185">Reference proteome</keyword>
<sequence length="754" mass="83795">MGNEVTEAVDLLPHPCKFKVHCLMCTELMKFVDRITNILPDIEAARPRCSSGLQALCSLSTAIDKSNLILQYCSDSSKLYLAISGDVILSRCQRSRDLLEKSLKEIRTMVPVSLAAKISQIIDDLRDAMFIQDSSEEEAGKLMRELLRHGNSKLDSGDNSEPKALQFAASKLCITSSKAILIEKRSIRKLLDKIGDDDPIKKKILKYLLYLLKKYGNLMMEEQTEGEGARSFVHPNNRGRSHSCRSTAVESSRGCGHFEAQVDLLNRAVPPEEFKCPISLRLMYDPVVVASGQTFERVWIQKWFDEGNNTCPVTKMNLVHQSLTPNVVMKDLILKWCITHGITIPDPSTYLNVIHSDQSSTSIASFGNSMNDLRLPLDISNVSLGSLDTSYSPHSLHAKVADASNTTLAMGNVESHRRHSLDETGFLLTLSELNWESQNKMVENIKSYLQHSDQTCYSLSSENFVEPLIKFLREAHSLHDLEAQRTGYQLLLAFVSKNRGGISYLNGDAYSLFASFLDSEVTEEVLAVLDVLSGHPHLRSKIAESGALVPIIKILEPQTRKFEEQAIRVLQNLSSNKDICCHIVSLGCIPILVPLLKESSLANHCLSLLKVFCDIEEARVSIAESDECVASIAEILEIGSHDDQEHAVAVLLSLCSQKVQYCHTVMDKGIIPSLVHISMNGTEKAKASACELLRQLRDIKYDAEEDCNGPTFDASRDVSDNSTEKKSSSKASGFFGIKFSMFSKSISRASRKKK</sequence>
<dbReference type="FunCoup" id="A0A7J7CVR0">
    <property type="interactions" value="1491"/>
</dbReference>
<dbReference type="AlphaFoldDB" id="A0A7J7CVR0"/>
<evidence type="ECO:0000256" key="1">
    <source>
        <dbReference type="ARBA" id="ARBA00000900"/>
    </source>
</evidence>
<dbReference type="SMART" id="SM00185">
    <property type="entry name" value="ARM"/>
    <property type="match status" value="3"/>
</dbReference>
<protein>
    <recommendedName>
        <fullName evidence="3">RING-type E3 ubiquitin transferase</fullName>
        <ecNumber evidence="3">2.3.2.27</ecNumber>
    </recommendedName>
</protein>
<dbReference type="UniPathway" id="UPA00143"/>
<dbReference type="PANTHER" id="PTHR23315">
    <property type="entry name" value="U BOX DOMAIN-CONTAINING"/>
    <property type="match status" value="1"/>
</dbReference>
<comment type="pathway">
    <text evidence="2">Protein modification; protein ubiquitination.</text>
</comment>
<dbReference type="SUPFAM" id="SSF57850">
    <property type="entry name" value="RING/U-box"/>
    <property type="match status" value="1"/>
</dbReference>
<dbReference type="Pfam" id="PF04564">
    <property type="entry name" value="U-box"/>
    <property type="match status" value="1"/>
</dbReference>
<dbReference type="PROSITE" id="PS51698">
    <property type="entry name" value="U_BOX"/>
    <property type="match status" value="1"/>
</dbReference>
<dbReference type="GO" id="GO:0016567">
    <property type="term" value="P:protein ubiquitination"/>
    <property type="evidence" value="ECO:0007669"/>
    <property type="project" value="UniProtKB-UniPathway"/>
</dbReference>
<dbReference type="Gene3D" id="3.30.40.10">
    <property type="entry name" value="Zinc/RING finger domain, C3HC4 (zinc finger)"/>
    <property type="match status" value="1"/>
</dbReference>
<dbReference type="EC" id="2.3.2.27" evidence="3"/>
<dbReference type="InterPro" id="IPR058678">
    <property type="entry name" value="ARM_PUB"/>
</dbReference>
<evidence type="ECO:0000313" key="9">
    <source>
        <dbReference type="Proteomes" id="UP000593562"/>
    </source>
</evidence>
<dbReference type="InterPro" id="IPR013083">
    <property type="entry name" value="Znf_RING/FYVE/PHD"/>
</dbReference>
<dbReference type="GO" id="GO:0061630">
    <property type="term" value="F:ubiquitin protein ligase activity"/>
    <property type="evidence" value="ECO:0007669"/>
    <property type="project" value="UniProtKB-EC"/>
</dbReference>
<dbReference type="SUPFAM" id="SSF48371">
    <property type="entry name" value="ARM repeat"/>
    <property type="match status" value="1"/>
</dbReference>